<reference evidence="5 6" key="1">
    <citation type="journal article" date="2023" name="Nucleic Acids Res.">
        <title>The hologenome of Daphnia magna reveals possible DNA methylation and microbiome-mediated evolution of the host genome.</title>
        <authorList>
            <person name="Chaturvedi A."/>
            <person name="Li X."/>
            <person name="Dhandapani V."/>
            <person name="Marshall H."/>
            <person name="Kissane S."/>
            <person name="Cuenca-Cambronero M."/>
            <person name="Asole G."/>
            <person name="Calvet F."/>
            <person name="Ruiz-Romero M."/>
            <person name="Marangio P."/>
            <person name="Guigo R."/>
            <person name="Rago D."/>
            <person name="Mirbahai L."/>
            <person name="Eastwood N."/>
            <person name="Colbourne J.K."/>
            <person name="Zhou J."/>
            <person name="Mallon E."/>
            <person name="Orsini L."/>
        </authorList>
    </citation>
    <scope>NUCLEOTIDE SEQUENCE [LARGE SCALE GENOMIC DNA]</scope>
    <source>
        <strain evidence="5">LRV0_1</strain>
    </source>
</reference>
<dbReference type="InterPro" id="IPR000504">
    <property type="entry name" value="RRM_dom"/>
</dbReference>
<feature type="domain" description="RRM" evidence="4">
    <location>
        <begin position="456"/>
        <end position="534"/>
    </location>
</feature>
<evidence type="ECO:0000256" key="2">
    <source>
        <dbReference type="PROSITE-ProRule" id="PRU00176"/>
    </source>
</evidence>
<dbReference type="Pfam" id="PF00076">
    <property type="entry name" value="RRM_1"/>
    <property type="match status" value="1"/>
</dbReference>
<dbReference type="SUPFAM" id="SSF54928">
    <property type="entry name" value="RNA-binding domain, RBD"/>
    <property type="match status" value="1"/>
</dbReference>
<dbReference type="InterPro" id="IPR035979">
    <property type="entry name" value="RBD_domain_sf"/>
</dbReference>
<dbReference type="Proteomes" id="UP001234178">
    <property type="component" value="Unassembled WGS sequence"/>
</dbReference>
<dbReference type="PANTHER" id="PTHR19965:SF82">
    <property type="entry name" value="THO COMPLEX SUBUNIT 4"/>
    <property type="match status" value="1"/>
</dbReference>
<feature type="compositionally biased region" description="Basic residues" evidence="3">
    <location>
        <begin position="334"/>
        <end position="350"/>
    </location>
</feature>
<proteinExistence type="predicted"/>
<gene>
    <name evidence="5" type="ORF">OUZ56_020646</name>
</gene>
<feature type="compositionally biased region" description="Polar residues" evidence="3">
    <location>
        <begin position="319"/>
        <end position="328"/>
    </location>
</feature>
<sequence length="585" mass="64625">MTVAGNDTITEKYIIKFNSSEFSQLPLVFLPRDLPVFSSKFLQFSPTVLFRAISPKVLFRAISPKVLFRTTSPTVLFRTIPYHIRFPISGLQFLASFSSPSHPIFIEMPRFSAFPPPPPLPGTKKAFPEVRGRALPPGVRKFIAKPAIPAVHTKPSATEARTPSPLAVKTPLYASAPLKKQDEASFFRSKIPVRILASTKYRLDHQDHDIPKGEDGQDLAANRARSAPRAKFVSRIPVRKVTIGRAHSVTLPTQSYTVSAPVNAHSLIVPENHDVPQDGWREEMPLADFLVVVHQEPCSGDDQPGETAIQSGEIESEAATDSQLNSGTVPPPTRRQKRNHALRERRKAKKQAASLMANKVPSSAPTVDASLEDEQNPVASPVALGASDSDETSVASASVDAELIHPNSENHQENKKSLKHLEEGHPPFLPYVFVMDCLRPFVPQPTYEVKAEPQDEYLHVSNVPFSVPSEEVVAYFQKLAGPVKFFSMHLNEDGVYSGKASIIFCRPDDARKALLLYDGTPLDGRKLKLKLFVDGEAVHPNHVTLPELPGTFKVDWVNPPARNMVVLPSVNSMTEFMAQYPTNFV</sequence>
<feature type="region of interest" description="Disordered" evidence="3">
    <location>
        <begin position="315"/>
        <end position="370"/>
    </location>
</feature>
<dbReference type="InterPro" id="IPR051229">
    <property type="entry name" value="ALYREF_mRNA_export"/>
</dbReference>
<accession>A0ABQ9ZFS2</accession>
<dbReference type="InterPro" id="IPR012677">
    <property type="entry name" value="Nucleotide-bd_a/b_plait_sf"/>
</dbReference>
<dbReference type="SMART" id="SM00360">
    <property type="entry name" value="RRM"/>
    <property type="match status" value="1"/>
</dbReference>
<dbReference type="PANTHER" id="PTHR19965">
    <property type="entry name" value="RNA AND EXPORT FACTOR BINDING PROTEIN"/>
    <property type="match status" value="1"/>
</dbReference>
<evidence type="ECO:0000313" key="5">
    <source>
        <dbReference type="EMBL" id="KAK4011528.1"/>
    </source>
</evidence>
<evidence type="ECO:0000313" key="6">
    <source>
        <dbReference type="Proteomes" id="UP001234178"/>
    </source>
</evidence>
<dbReference type="Gene3D" id="3.30.70.330">
    <property type="match status" value="1"/>
</dbReference>
<organism evidence="5 6">
    <name type="scientific">Daphnia magna</name>
    <dbReference type="NCBI Taxonomy" id="35525"/>
    <lineage>
        <taxon>Eukaryota</taxon>
        <taxon>Metazoa</taxon>
        <taxon>Ecdysozoa</taxon>
        <taxon>Arthropoda</taxon>
        <taxon>Crustacea</taxon>
        <taxon>Branchiopoda</taxon>
        <taxon>Diplostraca</taxon>
        <taxon>Cladocera</taxon>
        <taxon>Anomopoda</taxon>
        <taxon>Daphniidae</taxon>
        <taxon>Daphnia</taxon>
    </lineage>
</organism>
<dbReference type="PROSITE" id="PS50102">
    <property type="entry name" value="RRM"/>
    <property type="match status" value="1"/>
</dbReference>
<comment type="caution">
    <text evidence="5">The sequence shown here is derived from an EMBL/GenBank/DDBJ whole genome shotgun (WGS) entry which is preliminary data.</text>
</comment>
<evidence type="ECO:0000259" key="4">
    <source>
        <dbReference type="PROSITE" id="PS50102"/>
    </source>
</evidence>
<dbReference type="EMBL" id="JAOYFB010000003">
    <property type="protein sequence ID" value="KAK4011528.1"/>
    <property type="molecule type" value="Genomic_DNA"/>
</dbReference>
<keyword evidence="1 2" id="KW-0694">RNA-binding</keyword>
<evidence type="ECO:0000256" key="1">
    <source>
        <dbReference type="ARBA" id="ARBA00022884"/>
    </source>
</evidence>
<protein>
    <recommendedName>
        <fullName evidence="4">RRM domain-containing protein</fullName>
    </recommendedName>
</protein>
<keyword evidence="6" id="KW-1185">Reference proteome</keyword>
<evidence type="ECO:0000256" key="3">
    <source>
        <dbReference type="SAM" id="MobiDB-lite"/>
    </source>
</evidence>
<name>A0ABQ9ZFS2_9CRUS</name>